<dbReference type="EMBL" id="UINC01044078">
    <property type="protein sequence ID" value="SVB49029.1"/>
    <property type="molecule type" value="Genomic_DNA"/>
</dbReference>
<evidence type="ECO:0000313" key="1">
    <source>
        <dbReference type="EMBL" id="SVB49029.1"/>
    </source>
</evidence>
<gene>
    <name evidence="1" type="ORF">METZ01_LOCUS201883</name>
</gene>
<accession>A0A382EF71</accession>
<dbReference type="AlphaFoldDB" id="A0A382EF71"/>
<proteinExistence type="predicted"/>
<name>A0A382EF71_9ZZZZ</name>
<organism evidence="1">
    <name type="scientific">marine metagenome</name>
    <dbReference type="NCBI Taxonomy" id="408172"/>
    <lineage>
        <taxon>unclassified sequences</taxon>
        <taxon>metagenomes</taxon>
        <taxon>ecological metagenomes</taxon>
    </lineage>
</organism>
<protein>
    <submittedName>
        <fullName evidence="1">Uncharacterized protein</fullName>
    </submittedName>
</protein>
<reference evidence="1" key="1">
    <citation type="submission" date="2018-05" db="EMBL/GenBank/DDBJ databases">
        <authorList>
            <person name="Lanie J.A."/>
            <person name="Ng W.-L."/>
            <person name="Kazmierczak K.M."/>
            <person name="Andrzejewski T.M."/>
            <person name="Davidsen T.M."/>
            <person name="Wayne K.J."/>
            <person name="Tettelin H."/>
            <person name="Glass J.I."/>
            <person name="Rusch D."/>
            <person name="Podicherti R."/>
            <person name="Tsui H.-C.T."/>
            <person name="Winkler M.E."/>
        </authorList>
    </citation>
    <scope>NUCLEOTIDE SEQUENCE</scope>
</reference>
<sequence>MQHSIQQDTIKILNDKNKLLCVFMVFSFQNTFLTARHDIGIRSAQGGPQQ</sequence>